<name>A0A0R1WFL4_9LACO</name>
<evidence type="ECO:0000313" key="2">
    <source>
        <dbReference type="Proteomes" id="UP000050973"/>
    </source>
</evidence>
<dbReference type="RefSeq" id="WP_056984131.1">
    <property type="nucleotide sequence ID" value="NZ_AZGE01000004.1"/>
</dbReference>
<protein>
    <submittedName>
        <fullName evidence="1">Uncharacterized protein</fullName>
    </submittedName>
</protein>
<dbReference type="PATRIC" id="fig|1423779.3.peg.1449"/>
<organism evidence="1 2">
    <name type="scientific">Limosilactobacillus oris DSM 4864</name>
    <dbReference type="NCBI Taxonomy" id="1423779"/>
    <lineage>
        <taxon>Bacteria</taxon>
        <taxon>Bacillati</taxon>
        <taxon>Bacillota</taxon>
        <taxon>Bacilli</taxon>
        <taxon>Lactobacillales</taxon>
        <taxon>Lactobacillaceae</taxon>
        <taxon>Limosilactobacillus</taxon>
    </lineage>
</organism>
<accession>A0A0R1WFL4</accession>
<proteinExistence type="predicted"/>
<sequence length="122" mass="14404">MKQEERYIQPQNTREALLLIQKLFNSYRNAPLTQELLNYHNNLIFRLGSDIHDAAVKEGQQAQLEDLSNLSAAMRRWTTIRLSGRPFNFKLRHFKLVSDQTPKFKRQVHKIHQSGSHRASRH</sequence>
<dbReference type="Proteomes" id="UP000050973">
    <property type="component" value="Unassembled WGS sequence"/>
</dbReference>
<reference evidence="1 2" key="1">
    <citation type="journal article" date="2015" name="Genome Announc.">
        <title>Expanding the biotechnology potential of lactobacilli through comparative genomics of 213 strains and associated genera.</title>
        <authorList>
            <person name="Sun Z."/>
            <person name="Harris H.M."/>
            <person name="McCann A."/>
            <person name="Guo C."/>
            <person name="Argimon S."/>
            <person name="Zhang W."/>
            <person name="Yang X."/>
            <person name="Jeffery I.B."/>
            <person name="Cooney J.C."/>
            <person name="Kagawa T.F."/>
            <person name="Liu W."/>
            <person name="Song Y."/>
            <person name="Salvetti E."/>
            <person name="Wrobel A."/>
            <person name="Rasinkangas P."/>
            <person name="Parkhill J."/>
            <person name="Rea M.C."/>
            <person name="O'Sullivan O."/>
            <person name="Ritari J."/>
            <person name="Douillard F.P."/>
            <person name="Paul Ross R."/>
            <person name="Yang R."/>
            <person name="Briner A.E."/>
            <person name="Felis G.E."/>
            <person name="de Vos W.M."/>
            <person name="Barrangou R."/>
            <person name="Klaenhammer T.R."/>
            <person name="Caufield P.W."/>
            <person name="Cui Y."/>
            <person name="Zhang H."/>
            <person name="O'Toole P.W."/>
        </authorList>
    </citation>
    <scope>NUCLEOTIDE SEQUENCE [LARGE SCALE GENOMIC DNA]</scope>
    <source>
        <strain evidence="1 2">DSM 4864</strain>
    </source>
</reference>
<dbReference type="AlphaFoldDB" id="A0A0R1WFL4"/>
<gene>
    <name evidence="1" type="ORF">FC49_GL001410</name>
</gene>
<comment type="caution">
    <text evidence="1">The sequence shown here is derived from an EMBL/GenBank/DDBJ whole genome shotgun (WGS) entry which is preliminary data.</text>
</comment>
<evidence type="ECO:0000313" key="1">
    <source>
        <dbReference type="EMBL" id="KRM16293.1"/>
    </source>
</evidence>
<dbReference type="EMBL" id="AZGE01000004">
    <property type="protein sequence ID" value="KRM16293.1"/>
    <property type="molecule type" value="Genomic_DNA"/>
</dbReference>